<comment type="caution">
    <text evidence="2">The sequence shown here is derived from an EMBL/GenBank/DDBJ whole genome shotgun (WGS) entry which is preliminary data.</text>
</comment>
<keyword evidence="3" id="KW-1185">Reference proteome</keyword>
<feature type="chain" id="PRO_5047386456" evidence="1">
    <location>
        <begin position="22"/>
        <end position="113"/>
    </location>
</feature>
<protein>
    <submittedName>
        <fullName evidence="2">Uncharacterized protein</fullName>
    </submittedName>
</protein>
<dbReference type="RefSeq" id="WP_168452095.1">
    <property type="nucleotide sequence ID" value="NZ_JAAWWK010000009.1"/>
</dbReference>
<evidence type="ECO:0000313" key="3">
    <source>
        <dbReference type="Proteomes" id="UP000765845"/>
    </source>
</evidence>
<reference evidence="2 3" key="1">
    <citation type="submission" date="2020-04" db="EMBL/GenBank/DDBJ databases">
        <authorList>
            <person name="Yoon J."/>
        </authorList>
    </citation>
    <scope>NUCLEOTIDE SEQUENCE [LARGE SCALE GENOMIC DNA]</scope>
    <source>
        <strain evidence="2 3">KMU-166</strain>
    </source>
</reference>
<gene>
    <name evidence="2" type="ORF">HCU74_19365</name>
</gene>
<evidence type="ECO:0000256" key="1">
    <source>
        <dbReference type="SAM" id="SignalP"/>
    </source>
</evidence>
<name>A0ABX1GMM8_9GAMM</name>
<sequence>MKQAPLLLLVAACLCASLSEASCFPARAPSVKVDGASANYREMRDLRDKVERYLDEQGRYFTCLDAMETTARGTGHDNERRRRQRIERYNKAMVEMSELVSRFTAEAHRFNQR</sequence>
<dbReference type="Proteomes" id="UP000765845">
    <property type="component" value="Unassembled WGS sequence"/>
</dbReference>
<feature type="signal peptide" evidence="1">
    <location>
        <begin position="1"/>
        <end position="21"/>
    </location>
</feature>
<keyword evidence="1" id="KW-0732">Signal</keyword>
<organism evidence="2 3">
    <name type="scientific">Spongiibacter thalassae</name>
    <dbReference type="NCBI Taxonomy" id="2721624"/>
    <lineage>
        <taxon>Bacteria</taxon>
        <taxon>Pseudomonadati</taxon>
        <taxon>Pseudomonadota</taxon>
        <taxon>Gammaproteobacteria</taxon>
        <taxon>Cellvibrionales</taxon>
        <taxon>Spongiibacteraceae</taxon>
        <taxon>Spongiibacter</taxon>
    </lineage>
</organism>
<proteinExistence type="predicted"/>
<dbReference type="EMBL" id="JAAWWK010000009">
    <property type="protein sequence ID" value="NKI19572.1"/>
    <property type="molecule type" value="Genomic_DNA"/>
</dbReference>
<evidence type="ECO:0000313" key="2">
    <source>
        <dbReference type="EMBL" id="NKI19572.1"/>
    </source>
</evidence>
<accession>A0ABX1GMM8</accession>